<organism evidence="2 3">
    <name type="scientific">Variovorax guangxiensis</name>
    <dbReference type="NCBI Taxonomy" id="1775474"/>
    <lineage>
        <taxon>Bacteria</taxon>
        <taxon>Pseudomonadati</taxon>
        <taxon>Pseudomonadota</taxon>
        <taxon>Betaproteobacteria</taxon>
        <taxon>Burkholderiales</taxon>
        <taxon>Comamonadaceae</taxon>
        <taxon>Variovorax</taxon>
    </lineage>
</organism>
<keyword evidence="1" id="KW-0472">Membrane</keyword>
<proteinExistence type="predicted"/>
<comment type="caution">
    <text evidence="2">The sequence shown here is derived from an EMBL/GenBank/DDBJ whole genome shotgun (WGS) entry which is preliminary data.</text>
</comment>
<evidence type="ECO:0000313" key="3">
    <source>
        <dbReference type="Proteomes" id="UP000281118"/>
    </source>
</evidence>
<reference evidence="2 3" key="1">
    <citation type="submission" date="2018-12" db="EMBL/GenBank/DDBJ databases">
        <title>The genome sequences of Variovorax guangxiensis DSM 27352.</title>
        <authorList>
            <person name="Gao J."/>
            <person name="Sun J."/>
        </authorList>
    </citation>
    <scope>NUCLEOTIDE SEQUENCE [LARGE SCALE GENOMIC DNA]</scope>
    <source>
        <strain evidence="2 3">DSM 27352</strain>
    </source>
</reference>
<name>A0A433MVV6_9BURK</name>
<gene>
    <name evidence="2" type="ORF">EJP67_33270</name>
</gene>
<dbReference type="RefSeq" id="WP_126025984.1">
    <property type="nucleotide sequence ID" value="NZ_RXFT01000028.1"/>
</dbReference>
<protein>
    <submittedName>
        <fullName evidence="2">Uncharacterized protein</fullName>
    </submittedName>
</protein>
<dbReference type="AlphaFoldDB" id="A0A433MVV6"/>
<keyword evidence="1" id="KW-0812">Transmembrane</keyword>
<accession>A0A433MVV6</accession>
<keyword evidence="1" id="KW-1133">Transmembrane helix</keyword>
<feature type="transmembrane region" description="Helical" evidence="1">
    <location>
        <begin position="7"/>
        <end position="27"/>
    </location>
</feature>
<sequence>MTIRRSPAAVAFIYFAVLLLLIAFASFTWFELFKLVVRAGFSQAKTVWLQLGIAVMWFFVVAGARPFAQAVANPNGDDPGRTSEATE</sequence>
<evidence type="ECO:0000256" key="1">
    <source>
        <dbReference type="SAM" id="Phobius"/>
    </source>
</evidence>
<dbReference type="EMBL" id="RXFT01000028">
    <property type="protein sequence ID" value="RUR71929.1"/>
    <property type="molecule type" value="Genomic_DNA"/>
</dbReference>
<evidence type="ECO:0000313" key="2">
    <source>
        <dbReference type="EMBL" id="RUR71929.1"/>
    </source>
</evidence>
<feature type="transmembrane region" description="Helical" evidence="1">
    <location>
        <begin position="47"/>
        <end position="64"/>
    </location>
</feature>
<dbReference type="Proteomes" id="UP000281118">
    <property type="component" value="Unassembled WGS sequence"/>
</dbReference>